<dbReference type="EC" id="4.2.1.130" evidence="1"/>
<evidence type="ECO:0000313" key="5">
    <source>
        <dbReference type="Proteomes" id="UP001648503"/>
    </source>
</evidence>
<comment type="caution">
    <text evidence="4">The sequence shown here is derived from an EMBL/GenBank/DDBJ whole genome shotgun (WGS) entry which is preliminary data.</text>
</comment>
<evidence type="ECO:0000313" key="4">
    <source>
        <dbReference type="EMBL" id="KAH6592125.1"/>
    </source>
</evidence>
<feature type="domain" description="DJ-1/PfpI" evidence="3">
    <location>
        <begin position="5"/>
        <end position="170"/>
    </location>
</feature>
<dbReference type="Proteomes" id="UP001648503">
    <property type="component" value="Unassembled WGS sequence"/>
</dbReference>
<gene>
    <name evidence="4" type="ORF">BASA50_008270</name>
</gene>
<dbReference type="InterPro" id="IPR029062">
    <property type="entry name" value="Class_I_gatase-like"/>
</dbReference>
<dbReference type="CDD" id="cd03135">
    <property type="entry name" value="GATase1_DJ-1"/>
    <property type="match status" value="1"/>
</dbReference>
<evidence type="ECO:0000256" key="1">
    <source>
        <dbReference type="ARBA" id="ARBA00013134"/>
    </source>
</evidence>
<comment type="catalytic activity">
    <reaction evidence="2">
        <text>methylglyoxal + H2O = (R)-lactate + H(+)</text>
        <dbReference type="Rhea" id="RHEA:27754"/>
        <dbReference type="ChEBI" id="CHEBI:15377"/>
        <dbReference type="ChEBI" id="CHEBI:15378"/>
        <dbReference type="ChEBI" id="CHEBI:16004"/>
        <dbReference type="ChEBI" id="CHEBI:17158"/>
        <dbReference type="EC" id="4.2.1.130"/>
    </reaction>
</comment>
<dbReference type="NCBIfam" id="TIGR01383">
    <property type="entry name" value="not_thiJ"/>
    <property type="match status" value="1"/>
</dbReference>
<evidence type="ECO:0000256" key="2">
    <source>
        <dbReference type="ARBA" id="ARBA00048082"/>
    </source>
</evidence>
<protein>
    <recommendedName>
        <fullName evidence="1">D-lactate dehydratase</fullName>
        <ecNumber evidence="1">4.2.1.130</ecNumber>
    </recommendedName>
</protein>
<dbReference type="SUPFAM" id="SSF52317">
    <property type="entry name" value="Class I glutamine amidotransferase-like"/>
    <property type="match status" value="1"/>
</dbReference>
<sequence>MSAPKILVLVTDGTEDMEAVTIVDVLRRAKTSVLVCSLEEQQMVKCSNGICLVPDTCLSAIKPTDMADMAAIILPGGLRGAKAFAESKATHDALTLAYTSGKLVAAICAAPIALVAAGIGRDKQLTSHPSIRDQLATTYKYSEDRVVVDGNLITSRGPGTALEFSLSIVEYLLGRETRNAVAAPMCIH</sequence>
<dbReference type="InterPro" id="IPR006287">
    <property type="entry name" value="DJ-1"/>
</dbReference>
<dbReference type="PANTHER" id="PTHR48094:SF12">
    <property type="entry name" value="PARKINSON DISEASE PROTEIN 7 HOMOLOG"/>
    <property type="match status" value="1"/>
</dbReference>
<name>A0ABQ8F4N1_9FUNG</name>
<accession>A0ABQ8F4N1</accession>
<proteinExistence type="predicted"/>
<dbReference type="EMBL" id="JAFCIX010000390">
    <property type="protein sequence ID" value="KAH6592125.1"/>
    <property type="molecule type" value="Genomic_DNA"/>
</dbReference>
<reference evidence="4 5" key="1">
    <citation type="submission" date="2021-02" db="EMBL/GenBank/DDBJ databases">
        <title>Variation within the Batrachochytrium salamandrivorans European outbreak.</title>
        <authorList>
            <person name="Kelly M."/>
            <person name="Pasmans F."/>
            <person name="Shea T.P."/>
            <person name="Munoz J.F."/>
            <person name="Carranza S."/>
            <person name="Cuomo C.A."/>
            <person name="Martel A."/>
        </authorList>
    </citation>
    <scope>NUCLEOTIDE SEQUENCE [LARGE SCALE GENOMIC DNA]</scope>
    <source>
        <strain evidence="4 5">AMFP18/2</strain>
    </source>
</reference>
<dbReference type="PANTHER" id="PTHR48094">
    <property type="entry name" value="PROTEIN/NUCLEIC ACID DEGLYCASE DJ-1-RELATED"/>
    <property type="match status" value="1"/>
</dbReference>
<dbReference type="Gene3D" id="3.40.50.880">
    <property type="match status" value="1"/>
</dbReference>
<dbReference type="InterPro" id="IPR050325">
    <property type="entry name" value="Prot/Nucl_acid_deglycase"/>
</dbReference>
<keyword evidence="5" id="KW-1185">Reference proteome</keyword>
<evidence type="ECO:0000259" key="3">
    <source>
        <dbReference type="Pfam" id="PF01965"/>
    </source>
</evidence>
<organism evidence="4 5">
    <name type="scientific">Batrachochytrium salamandrivorans</name>
    <dbReference type="NCBI Taxonomy" id="1357716"/>
    <lineage>
        <taxon>Eukaryota</taxon>
        <taxon>Fungi</taxon>
        <taxon>Fungi incertae sedis</taxon>
        <taxon>Chytridiomycota</taxon>
        <taxon>Chytridiomycota incertae sedis</taxon>
        <taxon>Chytridiomycetes</taxon>
        <taxon>Rhizophydiales</taxon>
        <taxon>Rhizophydiales incertae sedis</taxon>
        <taxon>Batrachochytrium</taxon>
    </lineage>
</organism>
<dbReference type="Pfam" id="PF01965">
    <property type="entry name" value="DJ-1_PfpI"/>
    <property type="match status" value="1"/>
</dbReference>
<dbReference type="InterPro" id="IPR002818">
    <property type="entry name" value="DJ-1/PfpI"/>
</dbReference>